<proteinExistence type="predicted"/>
<feature type="signal peptide" evidence="1">
    <location>
        <begin position="1"/>
        <end position="16"/>
    </location>
</feature>
<keyword evidence="3" id="KW-1185">Reference proteome</keyword>
<feature type="chain" id="PRO_5038613538" evidence="1">
    <location>
        <begin position="17"/>
        <end position="200"/>
    </location>
</feature>
<accession>A0A9D4CNQ4</accession>
<reference evidence="2" key="2">
    <citation type="submission" date="2020-11" db="EMBL/GenBank/DDBJ databases">
        <authorList>
            <person name="McCartney M.A."/>
            <person name="Auch B."/>
            <person name="Kono T."/>
            <person name="Mallez S."/>
            <person name="Becker A."/>
            <person name="Gohl D.M."/>
            <person name="Silverstein K.A.T."/>
            <person name="Koren S."/>
            <person name="Bechman K.B."/>
            <person name="Herman A."/>
            <person name="Abrahante J.E."/>
            <person name="Garbe J."/>
        </authorList>
    </citation>
    <scope>NUCLEOTIDE SEQUENCE</scope>
    <source>
        <strain evidence="2">Duluth1</strain>
        <tissue evidence="2">Whole animal</tissue>
    </source>
</reference>
<evidence type="ECO:0000313" key="3">
    <source>
        <dbReference type="Proteomes" id="UP000828390"/>
    </source>
</evidence>
<comment type="caution">
    <text evidence="2">The sequence shown here is derived from an EMBL/GenBank/DDBJ whole genome shotgun (WGS) entry which is preliminary data.</text>
</comment>
<dbReference type="AlphaFoldDB" id="A0A9D4CNQ4"/>
<reference evidence="2" key="1">
    <citation type="journal article" date="2019" name="bioRxiv">
        <title>The Genome of the Zebra Mussel, Dreissena polymorpha: A Resource for Invasive Species Research.</title>
        <authorList>
            <person name="McCartney M.A."/>
            <person name="Auch B."/>
            <person name="Kono T."/>
            <person name="Mallez S."/>
            <person name="Zhang Y."/>
            <person name="Obille A."/>
            <person name="Becker A."/>
            <person name="Abrahante J.E."/>
            <person name="Garbe J."/>
            <person name="Badalamenti J.P."/>
            <person name="Herman A."/>
            <person name="Mangelson H."/>
            <person name="Liachko I."/>
            <person name="Sullivan S."/>
            <person name="Sone E.D."/>
            <person name="Koren S."/>
            <person name="Silverstein K.A.T."/>
            <person name="Beckman K.B."/>
            <person name="Gohl D.M."/>
        </authorList>
    </citation>
    <scope>NUCLEOTIDE SEQUENCE</scope>
    <source>
        <strain evidence="2">Duluth1</strain>
        <tissue evidence="2">Whole animal</tissue>
    </source>
</reference>
<organism evidence="2 3">
    <name type="scientific">Dreissena polymorpha</name>
    <name type="common">Zebra mussel</name>
    <name type="synonym">Mytilus polymorpha</name>
    <dbReference type="NCBI Taxonomy" id="45954"/>
    <lineage>
        <taxon>Eukaryota</taxon>
        <taxon>Metazoa</taxon>
        <taxon>Spiralia</taxon>
        <taxon>Lophotrochozoa</taxon>
        <taxon>Mollusca</taxon>
        <taxon>Bivalvia</taxon>
        <taxon>Autobranchia</taxon>
        <taxon>Heteroconchia</taxon>
        <taxon>Euheterodonta</taxon>
        <taxon>Imparidentia</taxon>
        <taxon>Neoheterodontei</taxon>
        <taxon>Myida</taxon>
        <taxon>Dreissenoidea</taxon>
        <taxon>Dreissenidae</taxon>
        <taxon>Dreissena</taxon>
    </lineage>
</organism>
<dbReference type="Proteomes" id="UP000828390">
    <property type="component" value="Unassembled WGS sequence"/>
</dbReference>
<name>A0A9D4CNQ4_DREPO</name>
<gene>
    <name evidence="2" type="ORF">DPMN_054770</name>
</gene>
<dbReference type="EMBL" id="JAIWYP010000012">
    <property type="protein sequence ID" value="KAH3728808.1"/>
    <property type="molecule type" value="Genomic_DNA"/>
</dbReference>
<keyword evidence="1" id="KW-0732">Signal</keyword>
<protein>
    <submittedName>
        <fullName evidence="2">Uncharacterized protein</fullName>
    </submittedName>
</protein>
<sequence length="200" mass="23215">MSLKIVLVGLWETLLGLSVKNLSFSNGSYYFRKLKAYHDSSMSRSLAQLSQLETLRMHLSEYIDLLLPLSLDHVTVCFDTLNPSELRQLVNKLSAWTHSLECRFELCCGYYMDTGIMHIIPSEEYIPIQQELEAMQHVDVKRFRIYNWTTSTSEWSERDSVVDDGDHGDEIVDEQFCADFYRTNRDGLSRISIRLKINCA</sequence>
<evidence type="ECO:0000313" key="2">
    <source>
        <dbReference type="EMBL" id="KAH3728808.1"/>
    </source>
</evidence>
<evidence type="ECO:0000256" key="1">
    <source>
        <dbReference type="SAM" id="SignalP"/>
    </source>
</evidence>